<comment type="caution">
    <text evidence="2">The sequence shown here is derived from an EMBL/GenBank/DDBJ whole genome shotgun (WGS) entry which is preliminary data.</text>
</comment>
<feature type="chain" id="PRO_5029572169" evidence="1">
    <location>
        <begin position="41"/>
        <end position="100"/>
    </location>
</feature>
<evidence type="ECO:0000313" key="2">
    <source>
        <dbReference type="EMBL" id="KAF6373752.1"/>
    </source>
</evidence>
<evidence type="ECO:0000313" key="3">
    <source>
        <dbReference type="Proteomes" id="UP000558488"/>
    </source>
</evidence>
<proteinExistence type="predicted"/>
<evidence type="ECO:0000256" key="1">
    <source>
        <dbReference type="SAM" id="SignalP"/>
    </source>
</evidence>
<dbReference type="AlphaFoldDB" id="A0A7J7ZHJ8"/>
<keyword evidence="3" id="KW-1185">Reference proteome</keyword>
<protein>
    <submittedName>
        <fullName evidence="2">Glucosamine (N-acetyl)-6-sulfatase</fullName>
    </submittedName>
</protein>
<reference evidence="2 3" key="1">
    <citation type="journal article" date="2020" name="Nature">
        <title>Six reference-quality genomes reveal evolution of bat adaptations.</title>
        <authorList>
            <person name="Jebb D."/>
            <person name="Huang Z."/>
            <person name="Pippel M."/>
            <person name="Hughes G.M."/>
            <person name="Lavrichenko K."/>
            <person name="Devanna P."/>
            <person name="Winkler S."/>
            <person name="Jermiin L.S."/>
            <person name="Skirmuntt E.C."/>
            <person name="Katzourakis A."/>
            <person name="Burkitt-Gray L."/>
            <person name="Ray D.A."/>
            <person name="Sullivan K.A.M."/>
            <person name="Roscito J.G."/>
            <person name="Kirilenko B.M."/>
            <person name="Davalos L.M."/>
            <person name="Corthals A.P."/>
            <person name="Power M.L."/>
            <person name="Jones G."/>
            <person name="Ransome R.D."/>
            <person name="Dechmann D.K.N."/>
            <person name="Locatelli A.G."/>
            <person name="Puechmaille S.J."/>
            <person name="Fedrigo O."/>
            <person name="Jarvis E.D."/>
            <person name="Hiller M."/>
            <person name="Vernes S.C."/>
            <person name="Myers E.W."/>
            <person name="Teeling E.C."/>
        </authorList>
    </citation>
    <scope>NUCLEOTIDE SEQUENCE [LARGE SCALE GENOMIC DNA]</scope>
    <source>
        <strain evidence="2">MPipKuh1</strain>
        <tissue evidence="2">Flight muscle</tissue>
    </source>
</reference>
<sequence length="100" mass="10543">MRLLPLGAGGPGRHSPRHLRSCRPALLVLLLPLLPGCCLGGSRAAAAGSRRPNVVLLLTDDQDEVLGGMTPLKKTKALIGEMGMTFSSAPCQYPDREVPT</sequence>
<keyword evidence="1" id="KW-0732">Signal</keyword>
<dbReference type="EMBL" id="JACAGB010000003">
    <property type="protein sequence ID" value="KAF6373752.1"/>
    <property type="molecule type" value="Genomic_DNA"/>
</dbReference>
<dbReference type="Proteomes" id="UP000558488">
    <property type="component" value="Unassembled WGS sequence"/>
</dbReference>
<organism evidence="2 3">
    <name type="scientific">Pipistrellus kuhlii</name>
    <name type="common">Kuhl's pipistrelle</name>
    <dbReference type="NCBI Taxonomy" id="59472"/>
    <lineage>
        <taxon>Eukaryota</taxon>
        <taxon>Metazoa</taxon>
        <taxon>Chordata</taxon>
        <taxon>Craniata</taxon>
        <taxon>Vertebrata</taxon>
        <taxon>Euteleostomi</taxon>
        <taxon>Mammalia</taxon>
        <taxon>Eutheria</taxon>
        <taxon>Laurasiatheria</taxon>
        <taxon>Chiroptera</taxon>
        <taxon>Yangochiroptera</taxon>
        <taxon>Vespertilionidae</taxon>
        <taxon>Pipistrellus</taxon>
    </lineage>
</organism>
<accession>A0A7J7ZHJ8</accession>
<feature type="signal peptide" evidence="1">
    <location>
        <begin position="1"/>
        <end position="40"/>
    </location>
</feature>
<gene>
    <name evidence="2" type="ORF">mPipKuh1_005710</name>
</gene>
<name>A0A7J7ZHJ8_PIPKU</name>